<accession>A0A177M7X1</accession>
<evidence type="ECO:0000313" key="3">
    <source>
        <dbReference type="EMBL" id="OAI00879.1"/>
    </source>
</evidence>
<dbReference type="InterPro" id="IPR036388">
    <property type="entry name" value="WH-like_DNA-bd_sf"/>
</dbReference>
<dbReference type="Pfam" id="PF21205">
    <property type="entry name" value="Rep3_C"/>
    <property type="match status" value="1"/>
</dbReference>
<dbReference type="Pfam" id="PF01051">
    <property type="entry name" value="Rep3_N"/>
    <property type="match status" value="1"/>
</dbReference>
<reference evidence="3 4" key="1">
    <citation type="submission" date="2016-03" db="EMBL/GenBank/DDBJ databases">
        <authorList>
            <person name="Ploux O."/>
        </authorList>
    </citation>
    <scope>NUCLEOTIDE SEQUENCE [LARGE SCALE GENOMIC DNA]</scope>
    <source>
        <strain evidence="3 4">R-45371</strain>
    </source>
</reference>
<dbReference type="SUPFAM" id="SSF46785">
    <property type="entry name" value="Winged helix' DNA-binding domain"/>
    <property type="match status" value="2"/>
</dbReference>
<gene>
    <name evidence="3" type="ORF">A1353_18895</name>
</gene>
<dbReference type="RefSeq" id="WP_064037714.1">
    <property type="nucleotide sequence ID" value="NZ_LUUH01000074.1"/>
</dbReference>
<dbReference type="AlphaFoldDB" id="A0A177M7X1"/>
<protein>
    <recommendedName>
        <fullName evidence="2">Initiator Rep protein WH1 domain-containing protein</fullName>
    </recommendedName>
</protein>
<evidence type="ECO:0000259" key="2">
    <source>
        <dbReference type="Pfam" id="PF01051"/>
    </source>
</evidence>
<evidence type="ECO:0000313" key="4">
    <source>
        <dbReference type="Proteomes" id="UP000077763"/>
    </source>
</evidence>
<sequence>MASTEADVVIPSILNNQVTITNLAARAAQGFTLREKRLVMAGLSKFDSRKKKHLITLQERTFKVTAMEYAELAQITDKTSAYKDLIAACEKLLHRHLRYSIITPKGVKERVLQWVSSVTYHHGEGWVEFAIGEEVMPHVCELSKQFTRYRLRQTSELRSIYSWRLLEVLTSHNDGNDETKIKVKKISLDELKSALEIPDTYRYCHIKERVIDPAVIELVNKDHWLIQWRPVKESRAVAAIEFTFSRNPQTNMFTETEQWEEVDIVAEYGEV</sequence>
<dbReference type="Gene3D" id="1.10.10.10">
    <property type="entry name" value="Winged helix-like DNA-binding domain superfamily/Winged helix DNA-binding domain"/>
    <property type="match status" value="2"/>
</dbReference>
<dbReference type="Proteomes" id="UP000077763">
    <property type="component" value="Unassembled WGS sequence"/>
</dbReference>
<dbReference type="InterPro" id="IPR000525">
    <property type="entry name" value="Initiator_Rep_WH1"/>
</dbReference>
<organism evidence="3 4">
    <name type="scientific">Methylomonas methanica</name>
    <dbReference type="NCBI Taxonomy" id="421"/>
    <lineage>
        <taxon>Bacteria</taxon>
        <taxon>Pseudomonadati</taxon>
        <taxon>Pseudomonadota</taxon>
        <taxon>Gammaproteobacteria</taxon>
        <taxon>Methylococcales</taxon>
        <taxon>Methylococcaceae</taxon>
        <taxon>Methylomonas</taxon>
    </lineage>
</organism>
<comment type="caution">
    <text evidence="3">The sequence shown here is derived from an EMBL/GenBank/DDBJ whole genome shotgun (WGS) entry which is preliminary data.</text>
</comment>
<dbReference type="InterPro" id="IPR036390">
    <property type="entry name" value="WH_DNA-bd_sf"/>
</dbReference>
<dbReference type="GO" id="GO:0003887">
    <property type="term" value="F:DNA-directed DNA polymerase activity"/>
    <property type="evidence" value="ECO:0007669"/>
    <property type="project" value="InterPro"/>
</dbReference>
<dbReference type="EMBL" id="LUUH01000074">
    <property type="protein sequence ID" value="OAI00879.1"/>
    <property type="molecule type" value="Genomic_DNA"/>
</dbReference>
<feature type="domain" description="Initiator Rep protein WH1" evidence="2">
    <location>
        <begin position="21"/>
        <end position="169"/>
    </location>
</feature>
<comment type="similarity">
    <text evidence="1">Belongs to the initiator RepB protein family.</text>
</comment>
<proteinExistence type="inferred from homology"/>
<evidence type="ECO:0000256" key="1">
    <source>
        <dbReference type="ARBA" id="ARBA00038283"/>
    </source>
</evidence>
<dbReference type="GO" id="GO:0006270">
    <property type="term" value="P:DNA replication initiation"/>
    <property type="evidence" value="ECO:0007669"/>
    <property type="project" value="InterPro"/>
</dbReference>
<name>A0A177M7X1_METMH</name>